<proteinExistence type="predicted"/>
<feature type="region of interest" description="Disordered" evidence="1">
    <location>
        <begin position="78"/>
        <end position="148"/>
    </location>
</feature>
<name>A0A8D8TDB5_9HEMI</name>
<feature type="compositionally biased region" description="Polar residues" evidence="1">
    <location>
        <begin position="130"/>
        <end position="148"/>
    </location>
</feature>
<feature type="compositionally biased region" description="Basic and acidic residues" evidence="1">
    <location>
        <begin position="78"/>
        <end position="97"/>
    </location>
</feature>
<reference evidence="2" key="1">
    <citation type="submission" date="2021-05" db="EMBL/GenBank/DDBJ databases">
        <authorList>
            <person name="Alioto T."/>
            <person name="Alioto T."/>
            <person name="Gomez Garrido J."/>
        </authorList>
    </citation>
    <scope>NUCLEOTIDE SEQUENCE</scope>
</reference>
<dbReference type="AlphaFoldDB" id="A0A8D8TDB5"/>
<accession>A0A8D8TDB5</accession>
<protein>
    <submittedName>
        <fullName evidence="2">Uncharacterized protein</fullName>
    </submittedName>
</protein>
<evidence type="ECO:0000313" key="2">
    <source>
        <dbReference type="EMBL" id="CAG6684284.1"/>
    </source>
</evidence>
<dbReference type="EMBL" id="HBUF01604638">
    <property type="protein sequence ID" value="CAG6777235.1"/>
    <property type="molecule type" value="Transcribed_RNA"/>
</dbReference>
<evidence type="ECO:0000256" key="1">
    <source>
        <dbReference type="SAM" id="MobiDB-lite"/>
    </source>
</evidence>
<organism evidence="2">
    <name type="scientific">Cacopsylla melanoneura</name>
    <dbReference type="NCBI Taxonomy" id="428564"/>
    <lineage>
        <taxon>Eukaryota</taxon>
        <taxon>Metazoa</taxon>
        <taxon>Ecdysozoa</taxon>
        <taxon>Arthropoda</taxon>
        <taxon>Hexapoda</taxon>
        <taxon>Insecta</taxon>
        <taxon>Pterygota</taxon>
        <taxon>Neoptera</taxon>
        <taxon>Paraneoptera</taxon>
        <taxon>Hemiptera</taxon>
        <taxon>Sternorrhyncha</taxon>
        <taxon>Psylloidea</taxon>
        <taxon>Psyllidae</taxon>
        <taxon>Psyllinae</taxon>
        <taxon>Cacopsylla</taxon>
    </lineage>
</organism>
<sequence length="148" mass="16157">MFSGEPELPKLQEVIEVTNGDQFNLHDNQNKCKAKNSPKTEDYKQNIPIIVHDVSDLKLQSGTKADISIKVALEIENTPHKDPIETENSKVNSDRGDGQVQRVQESKTDSISGTYVKPVGNDDTGKVGTSHVNNSQISPSLASAVQKC</sequence>
<dbReference type="EMBL" id="HBUF01266561">
    <property type="protein sequence ID" value="CAG6684284.1"/>
    <property type="molecule type" value="Transcribed_RNA"/>
</dbReference>